<comment type="caution">
    <text evidence="1">The sequence shown here is derived from an EMBL/GenBank/DDBJ whole genome shotgun (WGS) entry which is preliminary data.</text>
</comment>
<organism evidence="1 2">
    <name type="scientific">Melastoma candidum</name>
    <dbReference type="NCBI Taxonomy" id="119954"/>
    <lineage>
        <taxon>Eukaryota</taxon>
        <taxon>Viridiplantae</taxon>
        <taxon>Streptophyta</taxon>
        <taxon>Embryophyta</taxon>
        <taxon>Tracheophyta</taxon>
        <taxon>Spermatophyta</taxon>
        <taxon>Magnoliopsida</taxon>
        <taxon>eudicotyledons</taxon>
        <taxon>Gunneridae</taxon>
        <taxon>Pentapetalae</taxon>
        <taxon>rosids</taxon>
        <taxon>malvids</taxon>
        <taxon>Myrtales</taxon>
        <taxon>Melastomataceae</taxon>
        <taxon>Melastomatoideae</taxon>
        <taxon>Melastomateae</taxon>
        <taxon>Melastoma</taxon>
    </lineage>
</organism>
<dbReference type="EMBL" id="CM042891">
    <property type="protein sequence ID" value="KAI4302864.1"/>
    <property type="molecule type" value="Genomic_DNA"/>
</dbReference>
<keyword evidence="2" id="KW-1185">Reference proteome</keyword>
<protein>
    <submittedName>
        <fullName evidence="1">Uncharacterized protein</fullName>
    </submittedName>
</protein>
<reference evidence="2" key="1">
    <citation type="journal article" date="2023" name="Front. Plant Sci.">
        <title>Chromosomal-level genome assembly of Melastoma candidum provides insights into trichome evolution.</title>
        <authorList>
            <person name="Zhong Y."/>
            <person name="Wu W."/>
            <person name="Sun C."/>
            <person name="Zou P."/>
            <person name="Liu Y."/>
            <person name="Dai S."/>
            <person name="Zhou R."/>
        </authorList>
    </citation>
    <scope>NUCLEOTIDE SEQUENCE [LARGE SCALE GENOMIC DNA]</scope>
</reference>
<proteinExistence type="predicted"/>
<evidence type="ECO:0000313" key="1">
    <source>
        <dbReference type="EMBL" id="KAI4302864.1"/>
    </source>
</evidence>
<dbReference type="Proteomes" id="UP001057402">
    <property type="component" value="Chromosome 12"/>
</dbReference>
<sequence length="265" mass="31012">MAEKEKVVVKEKETVINAVYRVNLHCPECAREIRRPLLRTQGVHGVEVSLEKNEVKVKGEIDPLKIHKRIERLCKRKVELISPKIQVKETVEKEKVVVKEVKKELPVRTIHLKAYMHCNKCEQDLRRKLICHKAIFGVETDYKAQTLTVKGTIEPEKLLAYVRRKVNKRAEIIKQVTEKEEKKEGKKEEKKEGKKEEKKEEKKEKAVEKEKVVEKDKVVEKVKVVETKTTEVVEVKTKEGQPYFIHYVYAPQYFSDENPNACSIM</sequence>
<evidence type="ECO:0000313" key="2">
    <source>
        <dbReference type="Proteomes" id="UP001057402"/>
    </source>
</evidence>
<accession>A0ACB9L0K3</accession>
<name>A0ACB9L0K3_9MYRT</name>
<gene>
    <name evidence="1" type="ORF">MLD38_038564</name>
</gene>